<dbReference type="CDD" id="cd06222">
    <property type="entry name" value="RNase_H_like"/>
    <property type="match status" value="1"/>
</dbReference>
<dbReference type="PANTHER" id="PTHR47723">
    <property type="entry name" value="OS05G0353850 PROTEIN"/>
    <property type="match status" value="1"/>
</dbReference>
<dbReference type="InterPro" id="IPR044730">
    <property type="entry name" value="RNase_H-like_dom_plant"/>
</dbReference>
<dbReference type="OrthoDB" id="1436468at2759"/>
<accession>A0A6P6W2Y7</accession>
<dbReference type="AlphaFoldDB" id="A0A6P6W2Y7"/>
<gene>
    <name evidence="3" type="primary">LOC113729155</name>
</gene>
<feature type="domain" description="RNase H type-1" evidence="1">
    <location>
        <begin position="36"/>
        <end position="152"/>
    </location>
</feature>
<proteinExistence type="predicted"/>
<organism evidence="2 3">
    <name type="scientific">Coffea arabica</name>
    <name type="common">Arabian coffee</name>
    <dbReference type="NCBI Taxonomy" id="13443"/>
    <lineage>
        <taxon>Eukaryota</taxon>
        <taxon>Viridiplantae</taxon>
        <taxon>Streptophyta</taxon>
        <taxon>Embryophyta</taxon>
        <taxon>Tracheophyta</taxon>
        <taxon>Spermatophyta</taxon>
        <taxon>Magnoliopsida</taxon>
        <taxon>eudicotyledons</taxon>
        <taxon>Gunneridae</taxon>
        <taxon>Pentapetalae</taxon>
        <taxon>asterids</taxon>
        <taxon>lamiids</taxon>
        <taxon>Gentianales</taxon>
        <taxon>Rubiaceae</taxon>
        <taxon>Ixoroideae</taxon>
        <taxon>Gardenieae complex</taxon>
        <taxon>Bertiereae - Coffeeae clade</taxon>
        <taxon>Coffeeae</taxon>
        <taxon>Coffea</taxon>
    </lineage>
</organism>
<dbReference type="InterPro" id="IPR002156">
    <property type="entry name" value="RNaseH_domain"/>
</dbReference>
<dbReference type="GO" id="GO:0004523">
    <property type="term" value="F:RNA-DNA hybrid ribonuclease activity"/>
    <property type="evidence" value="ECO:0007669"/>
    <property type="project" value="InterPro"/>
</dbReference>
<protein>
    <recommendedName>
        <fullName evidence="1">RNase H type-1 domain-containing protein</fullName>
    </recommendedName>
</protein>
<evidence type="ECO:0000313" key="2">
    <source>
        <dbReference type="Proteomes" id="UP001652660"/>
    </source>
</evidence>
<dbReference type="PANTHER" id="PTHR47723:SF19">
    <property type="entry name" value="POLYNUCLEOTIDYL TRANSFERASE, RIBONUCLEASE H-LIKE SUPERFAMILY PROTEIN"/>
    <property type="match status" value="1"/>
</dbReference>
<dbReference type="Gene3D" id="3.30.420.10">
    <property type="entry name" value="Ribonuclease H-like superfamily/Ribonuclease H"/>
    <property type="match status" value="1"/>
</dbReference>
<name>A0A6P6W2Y7_COFAR</name>
<dbReference type="RefSeq" id="XP_027109280.1">
    <property type="nucleotide sequence ID" value="XM_027253479.1"/>
</dbReference>
<reference evidence="2" key="1">
    <citation type="journal article" date="2025" name="Foods">
        <title>Unveiling the Microbial Signatures of Arabica Coffee Cherries: Insights into Ripeness Specific Diversity, Functional Traits, and Implications for Quality and Safety.</title>
        <authorList>
            <consortium name="RefSeq"/>
            <person name="Tenea G.N."/>
            <person name="Cifuentes V."/>
            <person name="Reyes P."/>
            <person name="Cevallos-Vallejos M."/>
        </authorList>
    </citation>
    <scope>NUCLEOTIDE SEQUENCE [LARGE SCALE GENOMIC DNA]</scope>
</reference>
<dbReference type="InterPro" id="IPR012337">
    <property type="entry name" value="RNaseH-like_sf"/>
</dbReference>
<dbReference type="SUPFAM" id="SSF53098">
    <property type="entry name" value="Ribonuclease H-like"/>
    <property type="match status" value="1"/>
</dbReference>
<dbReference type="GO" id="GO:0003676">
    <property type="term" value="F:nucleic acid binding"/>
    <property type="evidence" value="ECO:0007669"/>
    <property type="project" value="InterPro"/>
</dbReference>
<evidence type="ECO:0000259" key="1">
    <source>
        <dbReference type="Pfam" id="PF13456"/>
    </source>
</evidence>
<evidence type="ECO:0000313" key="3">
    <source>
        <dbReference type="RefSeq" id="XP_027109280.1"/>
    </source>
</evidence>
<dbReference type="InterPro" id="IPR036397">
    <property type="entry name" value="RNaseH_sf"/>
</dbReference>
<sequence>MEDDNKALEAIPTVDEVQQVVFEMDGESSPRPGGFTNGCFKGNLGLAGGRGVLWDSDGSFLLAFSAFFGEMTSLEAEGLTVLQGVKLCFQRGFSQDLVQSDSKVLIAILQHRSKCPWSIRREISQIWHLLSAASCFSHCLREANKVVDILSNVGCSYD</sequence>
<dbReference type="GeneID" id="113729155"/>
<keyword evidence="2" id="KW-1185">Reference proteome</keyword>
<dbReference type="Pfam" id="PF13456">
    <property type="entry name" value="RVT_3"/>
    <property type="match status" value="1"/>
</dbReference>
<dbReference type="InterPro" id="IPR053151">
    <property type="entry name" value="RNase_H-like"/>
</dbReference>
<reference evidence="3" key="2">
    <citation type="submission" date="2025-08" db="UniProtKB">
        <authorList>
            <consortium name="RefSeq"/>
        </authorList>
    </citation>
    <scope>IDENTIFICATION</scope>
    <source>
        <tissue evidence="3">Leaves</tissue>
    </source>
</reference>
<dbReference type="Proteomes" id="UP001652660">
    <property type="component" value="Chromosome 2e"/>
</dbReference>